<sequence length="174" mass="18915">MHHSVWDEAYTMPRAGGLVLLHLRHRDDGLEAHLGDLVRRGPGAVHRAGRVHVHLLSEGAQAEERPGVIGYVSLSEGKYRRQLRILYAFCGNRKMDALQVGQATIAPYSSTPSGRFAGLSPVILDAQDAELVRWMSGAEAGAGPQTEPQKTVQFVLDDASGAPEPADAKFFCFQ</sequence>
<protein>
    <submittedName>
        <fullName evidence="1">Uncharacterized protein</fullName>
    </submittedName>
</protein>
<accession>V6LGV0</accession>
<dbReference type="EMBL" id="KI546151">
    <property type="protein sequence ID" value="EST42936.1"/>
    <property type="molecule type" value="Genomic_DNA"/>
</dbReference>
<dbReference type="VEuPathDB" id="GiardiaDB:SS50377_23949"/>
<proteinExistence type="predicted"/>
<evidence type="ECO:0000313" key="1">
    <source>
        <dbReference type="EMBL" id="EST42936.1"/>
    </source>
</evidence>
<gene>
    <name evidence="1" type="ORF">SS50377_17469</name>
</gene>
<name>V6LGV0_9EUKA</name>
<dbReference type="AlphaFoldDB" id="V6LGV0"/>
<organism evidence="1">
    <name type="scientific">Spironucleus salmonicida</name>
    <dbReference type="NCBI Taxonomy" id="348837"/>
    <lineage>
        <taxon>Eukaryota</taxon>
        <taxon>Metamonada</taxon>
        <taxon>Diplomonadida</taxon>
        <taxon>Hexamitidae</taxon>
        <taxon>Hexamitinae</taxon>
        <taxon>Spironucleus</taxon>
    </lineage>
</organism>
<reference evidence="1" key="1">
    <citation type="journal article" date="2014" name="PLoS Genet.">
        <title>The Genome of Spironucleus salmonicida Highlights a Fish Pathogen Adapted to Fluctuating Environments.</title>
        <authorList>
            <person name="Xu F."/>
            <person name="Jerlstrom-Hultqvist J."/>
            <person name="Einarsson E."/>
            <person name="Astvaldsson A."/>
            <person name="Svard S.G."/>
            <person name="Andersson J.O."/>
        </authorList>
    </citation>
    <scope>NUCLEOTIDE SEQUENCE</scope>
</reference>